<keyword evidence="3" id="KW-0805">Transcription regulation</keyword>
<dbReference type="InterPro" id="IPR046829">
    <property type="entry name" value="Calmod_bind_C"/>
</dbReference>
<evidence type="ECO:0000256" key="2">
    <source>
        <dbReference type="ARBA" id="ARBA00007214"/>
    </source>
</evidence>
<feature type="domain" description="Calmodulin binding protein-like N-terminal" evidence="9">
    <location>
        <begin position="86"/>
        <end position="233"/>
    </location>
</feature>
<evidence type="ECO:0000256" key="6">
    <source>
        <dbReference type="ARBA" id="ARBA00023163"/>
    </source>
</evidence>
<accession>A0A0C9S5I4</accession>
<evidence type="ECO:0000259" key="11">
    <source>
        <dbReference type="Pfam" id="PF20452"/>
    </source>
</evidence>
<dbReference type="AlphaFoldDB" id="A0A0C9S5I4"/>
<evidence type="ECO:0000256" key="8">
    <source>
        <dbReference type="SAM" id="MobiDB-lite"/>
    </source>
</evidence>
<keyword evidence="4" id="KW-0238">DNA-binding</keyword>
<evidence type="ECO:0000256" key="3">
    <source>
        <dbReference type="ARBA" id="ARBA00023015"/>
    </source>
</evidence>
<dbReference type="InterPro" id="IPR046831">
    <property type="entry name" value="Calmodulin_bind_N"/>
</dbReference>
<dbReference type="GO" id="GO:0005634">
    <property type="term" value="C:nucleus"/>
    <property type="evidence" value="ECO:0007669"/>
    <property type="project" value="UniProtKB-SubCell"/>
</dbReference>
<keyword evidence="6" id="KW-0804">Transcription</keyword>
<dbReference type="PANTHER" id="PTHR31713:SF96">
    <property type="entry name" value="OS02G0562300 PROTEIN"/>
    <property type="match status" value="1"/>
</dbReference>
<protein>
    <submittedName>
        <fullName evidence="12">TSA: Wollemia nobilis Ref_Wollemi_Transcript_19123_2614 transcribed RNA sequence</fullName>
    </submittedName>
</protein>
<keyword evidence="7" id="KW-0539">Nucleus</keyword>
<evidence type="ECO:0000259" key="10">
    <source>
        <dbReference type="Pfam" id="PF20451"/>
    </source>
</evidence>
<evidence type="ECO:0000256" key="1">
    <source>
        <dbReference type="ARBA" id="ARBA00004123"/>
    </source>
</evidence>
<dbReference type="PANTHER" id="PTHR31713">
    <property type="entry name" value="OS02G0177800 PROTEIN"/>
    <property type="match status" value="1"/>
</dbReference>
<dbReference type="GO" id="GO:0005516">
    <property type="term" value="F:calmodulin binding"/>
    <property type="evidence" value="ECO:0007669"/>
    <property type="project" value="InterPro"/>
</dbReference>
<comment type="subcellular location">
    <subcellularLocation>
        <location evidence="1">Nucleus</location>
    </subcellularLocation>
</comment>
<feature type="region of interest" description="Disordered" evidence="8">
    <location>
        <begin position="1"/>
        <end position="24"/>
    </location>
</feature>
<dbReference type="Pfam" id="PF07887">
    <property type="entry name" value="Calmodulin_bind"/>
    <property type="match status" value="1"/>
</dbReference>
<sequence>MSLKRILSSEEADGEAAASQEEKRPRIPGLRNVITEALMMNNWERVIVPVIRRVVSEEIDRALAKHIPTKLRSPPKQLQGSESRNLRLLFLNKLALPLFTGSRIEGDQNSSIQIALLDSSTGERITSGPESLQKVDIVVLEGDFGHDDDEEWTAEEFESYVVREREGKRPLLAGELVVSLKEGVGSFGELSFTDNSSWIRSRKFRLGARVQGSNHGGIRIREAKTEAFTVKDHRGELYKKHYPPALDDDVWRLDKVGKDGAFHKRLSSEGINTVQEFLRVFVTDPQRLRHILGSGMSNKMWDGTIEHAKTCVLNRKCCVYNADRQNNVSVIFNVIYEPKGVVIEGRFLPMGEISEPQKPFVDRLVKSAYEHWNEMIELEEEFPIGNPSYSLTLQPHIEVPGGHGDPNYQRTVLVSQQDGHGPQIDLKSQVMGNRFMGHQQSMKLVNADWLHPEDSVNMVASNQVAMVTGFMQQGITPPIVSPSLALGPRQAHVNPPNMAYQTTNLNSHTYRNGLRNQYEGPDGFYHSNSSNDLVSNLVSRGSDGEDLQNWFPIINGATAEQEYNFFPNTQGDPVFTFTGFPSTANLSFGDRLHGKAYVGWLKIKAALKWGISVRKVAAARRAKLEELED</sequence>
<dbReference type="InterPro" id="IPR046830">
    <property type="entry name" value="Calmod_bind_M"/>
</dbReference>
<evidence type="ECO:0000256" key="4">
    <source>
        <dbReference type="ARBA" id="ARBA00023125"/>
    </source>
</evidence>
<dbReference type="EMBL" id="GCHU01019000">
    <property type="protein sequence ID" value="JAG86093.1"/>
    <property type="molecule type" value="Transcribed_RNA"/>
</dbReference>
<dbReference type="GO" id="GO:0043565">
    <property type="term" value="F:sequence-specific DNA binding"/>
    <property type="evidence" value="ECO:0007669"/>
    <property type="project" value="TreeGrafter"/>
</dbReference>
<comment type="similarity">
    <text evidence="2">Belongs to the plant ACBP60 protein family.</text>
</comment>
<dbReference type="GO" id="GO:0003700">
    <property type="term" value="F:DNA-binding transcription factor activity"/>
    <property type="evidence" value="ECO:0007669"/>
    <property type="project" value="TreeGrafter"/>
</dbReference>
<evidence type="ECO:0000313" key="12">
    <source>
        <dbReference type="EMBL" id="JAG86093.1"/>
    </source>
</evidence>
<reference evidence="12" key="1">
    <citation type="submission" date="2015-02" db="EMBL/GenBank/DDBJ databases">
        <title>A transcriptome of Wollemia nobilis - a relic of Gondwana.</title>
        <authorList>
            <person name="Chia J.Y."/>
            <person name="Leong Y.S."/>
            <person name="Abdul Karim S."/>
            <person name="Wan Azmi N."/>
            <person name="Hercus R."/>
            <person name="Croft L."/>
        </authorList>
    </citation>
    <scope>NUCLEOTIDE SEQUENCE</scope>
    <source>
        <strain evidence="12">MaeBrown</strain>
        <tissue evidence="12">Leaf</tissue>
    </source>
</reference>
<evidence type="ECO:0000259" key="9">
    <source>
        <dbReference type="Pfam" id="PF07887"/>
    </source>
</evidence>
<dbReference type="InterPro" id="IPR012416">
    <property type="entry name" value="CBP60"/>
</dbReference>
<feature type="domain" description="Calmodulin binding protein central" evidence="10">
    <location>
        <begin position="245"/>
        <end position="311"/>
    </location>
</feature>
<evidence type="ECO:0000256" key="7">
    <source>
        <dbReference type="ARBA" id="ARBA00023242"/>
    </source>
</evidence>
<proteinExistence type="inferred from homology"/>
<dbReference type="Pfam" id="PF20451">
    <property type="entry name" value="Calmod_bind_M"/>
    <property type="match status" value="1"/>
</dbReference>
<organism evidence="12">
    <name type="scientific">Wollemia nobilis</name>
    <dbReference type="NCBI Taxonomy" id="56998"/>
    <lineage>
        <taxon>Eukaryota</taxon>
        <taxon>Viridiplantae</taxon>
        <taxon>Streptophyta</taxon>
        <taxon>Embryophyta</taxon>
        <taxon>Tracheophyta</taxon>
        <taxon>Spermatophyta</taxon>
        <taxon>Pinopsida</taxon>
        <taxon>Pinidae</taxon>
        <taxon>Conifers II</taxon>
        <taxon>Araucariales</taxon>
        <taxon>Araucariaceae</taxon>
        <taxon>Wollemia</taxon>
    </lineage>
</organism>
<dbReference type="Pfam" id="PF20452">
    <property type="entry name" value="Calmod_bind_C"/>
    <property type="match status" value="1"/>
</dbReference>
<dbReference type="GO" id="GO:0080142">
    <property type="term" value="P:regulation of salicylic acid biosynthetic process"/>
    <property type="evidence" value="ECO:0007669"/>
    <property type="project" value="TreeGrafter"/>
</dbReference>
<keyword evidence="5" id="KW-0010">Activator</keyword>
<feature type="domain" description="Calmodulin binding protein C-terminal" evidence="11">
    <location>
        <begin position="316"/>
        <end position="377"/>
    </location>
</feature>
<evidence type="ECO:0000256" key="5">
    <source>
        <dbReference type="ARBA" id="ARBA00023159"/>
    </source>
</evidence>
<name>A0A0C9S5I4_9CONI</name>